<dbReference type="EMBL" id="JABEQN010000001">
    <property type="protein sequence ID" value="MBB2192160.1"/>
    <property type="molecule type" value="Genomic_DNA"/>
</dbReference>
<accession>A0A7W4IHR1</accession>
<dbReference type="InterPro" id="IPR003760">
    <property type="entry name" value="PnrA-like"/>
</dbReference>
<comment type="caution">
    <text evidence="3">The sequence shown here is derived from an EMBL/GenBank/DDBJ whole genome shotgun (WGS) entry which is preliminary data.</text>
</comment>
<dbReference type="RefSeq" id="WP_182972218.1">
    <property type="nucleotide sequence ID" value="NZ_JABEQN010000001.1"/>
</dbReference>
<keyword evidence="5" id="KW-1185">Reference proteome</keyword>
<dbReference type="PANTHER" id="PTHR43208">
    <property type="entry name" value="ABC TRANSPORTER SUBSTRATE-BINDING PROTEIN"/>
    <property type="match status" value="1"/>
</dbReference>
<evidence type="ECO:0000313" key="4">
    <source>
        <dbReference type="EMBL" id="MBB2192160.1"/>
    </source>
</evidence>
<gene>
    <name evidence="4" type="ORF">HLH25_00620</name>
    <name evidence="3" type="ORF">HLH26_01090</name>
</gene>
<keyword evidence="1" id="KW-0732">Signal</keyword>
<evidence type="ECO:0000313" key="5">
    <source>
        <dbReference type="Proteomes" id="UP000540490"/>
    </source>
</evidence>
<evidence type="ECO:0000313" key="3">
    <source>
        <dbReference type="EMBL" id="MBB2163145.1"/>
    </source>
</evidence>
<dbReference type="CDD" id="cd19963">
    <property type="entry name" value="PBP1_BMP-like"/>
    <property type="match status" value="1"/>
</dbReference>
<reference evidence="5 6" key="1">
    <citation type="submission" date="2020-04" db="EMBL/GenBank/DDBJ databases">
        <title>Description of novel Gluconacetobacter.</title>
        <authorList>
            <person name="Sombolestani A."/>
        </authorList>
    </citation>
    <scope>NUCLEOTIDE SEQUENCE [LARGE SCALE GENOMIC DNA]</scope>
    <source>
        <strain evidence="4 5">LMG 1728</strain>
        <strain evidence="3 6">LMG 1731</strain>
    </source>
</reference>
<name>A0A7W4IHR1_9PROT</name>
<dbReference type="InterPro" id="IPR006311">
    <property type="entry name" value="TAT_signal"/>
</dbReference>
<dbReference type="Gene3D" id="3.40.50.2300">
    <property type="match status" value="2"/>
</dbReference>
<proteinExistence type="predicted"/>
<dbReference type="Pfam" id="PF02608">
    <property type="entry name" value="Bmp"/>
    <property type="match status" value="1"/>
</dbReference>
<protein>
    <submittedName>
        <fullName evidence="3">BMP family ABC transporter substrate-binding protein</fullName>
    </submittedName>
</protein>
<dbReference type="AlphaFoldDB" id="A0A7W4IHR1"/>
<dbReference type="InterPro" id="IPR052910">
    <property type="entry name" value="ABC-Purine-Binding"/>
</dbReference>
<evidence type="ECO:0000259" key="2">
    <source>
        <dbReference type="Pfam" id="PF02608"/>
    </source>
</evidence>
<evidence type="ECO:0000313" key="6">
    <source>
        <dbReference type="Proteomes" id="UP000561077"/>
    </source>
</evidence>
<organism evidence="3 6">
    <name type="scientific">Gluconacetobacter dulcium</name>
    <dbReference type="NCBI Taxonomy" id="2729096"/>
    <lineage>
        <taxon>Bacteria</taxon>
        <taxon>Pseudomonadati</taxon>
        <taxon>Pseudomonadota</taxon>
        <taxon>Alphaproteobacteria</taxon>
        <taxon>Acetobacterales</taxon>
        <taxon>Acetobacteraceae</taxon>
        <taxon>Gluconacetobacter</taxon>
    </lineage>
</organism>
<dbReference type="Proteomes" id="UP000540490">
    <property type="component" value="Unassembled WGS sequence"/>
</dbReference>
<dbReference type="PROSITE" id="PS51318">
    <property type="entry name" value="TAT"/>
    <property type="match status" value="1"/>
</dbReference>
<dbReference type="PANTHER" id="PTHR43208:SF1">
    <property type="entry name" value="ABC TRANSPORTER SUBSTRATE-BINDING PROTEIN"/>
    <property type="match status" value="1"/>
</dbReference>
<evidence type="ECO:0000256" key="1">
    <source>
        <dbReference type="ARBA" id="ARBA00022729"/>
    </source>
</evidence>
<dbReference type="EMBL" id="JABEQO010000001">
    <property type="protein sequence ID" value="MBB2163145.1"/>
    <property type="molecule type" value="Genomic_DNA"/>
</dbReference>
<dbReference type="GO" id="GO:0005886">
    <property type="term" value="C:plasma membrane"/>
    <property type="evidence" value="ECO:0007669"/>
    <property type="project" value="InterPro"/>
</dbReference>
<feature type="domain" description="ABC transporter substrate-binding protein PnrA-like" evidence="2">
    <location>
        <begin position="74"/>
        <end position="307"/>
    </location>
</feature>
<dbReference type="Proteomes" id="UP000561077">
    <property type="component" value="Unassembled WGS sequence"/>
</dbReference>
<sequence length="390" mass="42621">MTRIRLPASRMATRRGLLHMATAASVATALPGRATARDLPPDDPTLARLTAQWSTPPLPPIREEDALLAIAHISPVTDGGWSSLHNRAVQAVHAAFPRLRTVWVENVPFSADAERILRQFVAEGANMVLAGADYGDFLTDVAERAPEVAFVQCDSNRLAHNVGWYYIAHWYASYVIGIAAGRLTRTGRLGFIASFPLPSVYGSANALLLGARSVRPDTTMHVVSINAWFDPQGALGAAAALADNGCDVLAGIMDEPSYLRLAQQRGLWGIMSSTDQRASGPDAYLSSVVYDFRNYYVDQVRARLEGSWTPTARLLPLGAGVDRDAWGARVPEAVRRQADAARDRIMAGWSPFVGPLRDTHDRIRVASGERMDDFSLYHWNWPLNGVHGLD</sequence>